<gene>
    <name evidence="6" type="primary">VMA13</name>
    <name evidence="6" type="ORF">MCUN1_000150</name>
</gene>
<feature type="domain" description="ATPase V1 complex subunit H C-terminal" evidence="5">
    <location>
        <begin position="329"/>
        <end position="447"/>
    </location>
</feature>
<evidence type="ECO:0000256" key="1">
    <source>
        <dbReference type="ARBA" id="ARBA00008613"/>
    </source>
</evidence>
<dbReference type="Gene3D" id="1.25.40.150">
    <property type="entry name" value="V-type ATPase, subunit H, C-terminal domain"/>
    <property type="match status" value="1"/>
</dbReference>
<sequence>MPGDEATEVRRIEAPQSPLIPLQIAWIAEETSRIRVRQTAWEGYQRAGIVEPDEVQQLRAAERSQGDVAAQADAYAALYAKLLGKISRTDTLQVVLVLLINLVEAAGPAVLQGAIDPLLKLLASDDIFVQVTAAQLIVAGVSAVPASKETKAAAKQLMPVLTRLVGQHGGDAALLLIAELLRLDWVRSSVWESELEEEASVIPALLGAVRADDKEGTSAERTQIQYLALFALWIFTFDKEVARGLDVHFGAASILVTAGRGVLKEKIIRMIVSIFANMLRHSSDNAARLLGAGAMPLAETLRQRRYADPDLEQGLDYVLRQLHDRLELMSSYDQYIAELESGHLLFDSPTHTLEDFWRENAERLVENDGRDLAKLVRLLGPTTPEDPTTYAVACSDVAYFLRYFESGRRRLDALGAKARIMELVEYPDGNVKHYALQALTRLVSASWR</sequence>
<keyword evidence="4" id="KW-0406">Ion transport</keyword>
<organism evidence="6 7">
    <name type="scientific">Malassezia cuniculi</name>
    <dbReference type="NCBI Taxonomy" id="948313"/>
    <lineage>
        <taxon>Eukaryota</taxon>
        <taxon>Fungi</taxon>
        <taxon>Dikarya</taxon>
        <taxon>Basidiomycota</taxon>
        <taxon>Ustilaginomycotina</taxon>
        <taxon>Malasseziomycetes</taxon>
        <taxon>Malasseziales</taxon>
        <taxon>Malasseziaceae</taxon>
        <taxon>Malassezia</taxon>
    </lineage>
</organism>
<accession>A0AAF0EUS2</accession>
<dbReference type="PANTHER" id="PTHR10698">
    <property type="entry name" value="V-TYPE PROTON ATPASE SUBUNIT H"/>
    <property type="match status" value="1"/>
</dbReference>
<dbReference type="EMBL" id="CP119877">
    <property type="protein sequence ID" value="WFD33337.1"/>
    <property type="molecule type" value="Genomic_DNA"/>
</dbReference>
<dbReference type="InterPro" id="IPR016024">
    <property type="entry name" value="ARM-type_fold"/>
</dbReference>
<evidence type="ECO:0000313" key="7">
    <source>
        <dbReference type="Proteomes" id="UP001219933"/>
    </source>
</evidence>
<dbReference type="AlphaFoldDB" id="A0AAF0EUS2"/>
<dbReference type="InterPro" id="IPR038497">
    <property type="entry name" value="ATPase_V1-cplx_hsu_C_sf"/>
</dbReference>
<proteinExistence type="inferred from homology"/>
<protein>
    <submittedName>
        <fullName evidence="6">H(+)-transporting V1 sector ATPase subunit H</fullName>
    </submittedName>
</protein>
<evidence type="ECO:0000313" key="6">
    <source>
        <dbReference type="EMBL" id="WFD33337.1"/>
    </source>
</evidence>
<dbReference type="SUPFAM" id="SSF48371">
    <property type="entry name" value="ARM repeat"/>
    <property type="match status" value="1"/>
</dbReference>
<evidence type="ECO:0000256" key="2">
    <source>
        <dbReference type="ARBA" id="ARBA00022448"/>
    </source>
</evidence>
<dbReference type="Pfam" id="PF11698">
    <property type="entry name" value="V-ATPase_H_C"/>
    <property type="match status" value="1"/>
</dbReference>
<name>A0AAF0EUS2_9BASI</name>
<dbReference type="InterPro" id="IPR011989">
    <property type="entry name" value="ARM-like"/>
</dbReference>
<dbReference type="GO" id="GO:0046961">
    <property type="term" value="F:proton-transporting ATPase activity, rotational mechanism"/>
    <property type="evidence" value="ECO:0007669"/>
    <property type="project" value="InterPro"/>
</dbReference>
<keyword evidence="3" id="KW-0375">Hydrogen ion transport</keyword>
<dbReference type="GO" id="GO:0000329">
    <property type="term" value="C:fungal-type vacuole membrane"/>
    <property type="evidence" value="ECO:0007669"/>
    <property type="project" value="TreeGrafter"/>
</dbReference>
<comment type="similarity">
    <text evidence="1">Belongs to the V-ATPase H subunit family.</text>
</comment>
<dbReference type="InterPro" id="IPR011987">
    <property type="entry name" value="ATPase_V1-cplx_hsu_C"/>
</dbReference>
<dbReference type="PANTHER" id="PTHR10698:SF0">
    <property type="entry name" value="V-TYPE PROTON ATPASE SUBUNIT H"/>
    <property type="match status" value="1"/>
</dbReference>
<dbReference type="Proteomes" id="UP001219933">
    <property type="component" value="Chromosome 1"/>
</dbReference>
<reference evidence="6" key="1">
    <citation type="submission" date="2023-03" db="EMBL/GenBank/DDBJ databases">
        <title>Mating type loci evolution in Malassezia.</title>
        <authorList>
            <person name="Coelho M.A."/>
        </authorList>
    </citation>
    <scope>NUCLEOTIDE SEQUENCE</scope>
    <source>
        <strain evidence="6">CBS 11721</strain>
    </source>
</reference>
<evidence type="ECO:0000256" key="3">
    <source>
        <dbReference type="ARBA" id="ARBA00022781"/>
    </source>
</evidence>
<dbReference type="GO" id="GO:0000221">
    <property type="term" value="C:vacuolar proton-transporting V-type ATPase, V1 domain"/>
    <property type="evidence" value="ECO:0007669"/>
    <property type="project" value="InterPro"/>
</dbReference>
<evidence type="ECO:0000256" key="4">
    <source>
        <dbReference type="ARBA" id="ARBA00023065"/>
    </source>
</evidence>
<keyword evidence="7" id="KW-1185">Reference proteome</keyword>
<dbReference type="InterPro" id="IPR004908">
    <property type="entry name" value="ATPase_V1-cplx_hsu"/>
</dbReference>
<dbReference type="Gene3D" id="1.25.10.10">
    <property type="entry name" value="Leucine-rich Repeat Variant"/>
    <property type="match status" value="1"/>
</dbReference>
<keyword evidence="2" id="KW-0813">Transport</keyword>
<dbReference type="Pfam" id="PF03224">
    <property type="entry name" value="V-ATPase_H_N"/>
    <property type="match status" value="1"/>
</dbReference>
<evidence type="ECO:0000259" key="5">
    <source>
        <dbReference type="Pfam" id="PF11698"/>
    </source>
</evidence>